<evidence type="ECO:0000313" key="4">
    <source>
        <dbReference type="Proteomes" id="UP000295444"/>
    </source>
</evidence>
<proteinExistence type="inferred from homology"/>
<dbReference type="Gene3D" id="3.90.1300.10">
    <property type="entry name" value="Amidase signature (AS) domain"/>
    <property type="match status" value="1"/>
</dbReference>
<sequence length="468" mass="48489">MAHRDVLWLDAVDQGGLIRSGELTAKELVDLSIEAIAQHNPALNAIVYERFDRAREEAAALGDGGGPLAGVPMVVKDLRLRMAGDPAYAGSTALRDAGVRAGADDALAARMRRAGLVVVGRGASSEFGVGVSTASRAFGITRNPWGERLSPGGSSGGSAVSVAAGFVAMAHGEDLGGSIRNPAAACGIVGLKPSRGLVGTGPTHGSGPGGMWTSGPMARSVRDVAALLDVMSGADTFLDGLDAGDARPLRVGLCSGGFDDEIAVDPRCTETVELAGRLLAQAGHHVEHGFPAQLKAIKAFHGQVMPVLAGGLAAELATVEKELGRAIEPGELEPTSAMFRQRAGVMSATELACALDWLETFGHHVLGWWADGHDLLVTPTVPRAAVPLDWFAEPRSAMDRTIDQLHFTAVFNATGQPALSLPLGVTDAGHPVGVQLVAAPGRDALLLRVAAQLERALPWRERIPAVHA</sequence>
<keyword evidence="4" id="KW-1185">Reference proteome</keyword>
<dbReference type="PROSITE" id="PS00571">
    <property type="entry name" value="AMIDASES"/>
    <property type="match status" value="1"/>
</dbReference>
<dbReference type="PANTHER" id="PTHR11895:SF7">
    <property type="entry name" value="GLUTAMYL-TRNA(GLN) AMIDOTRANSFERASE SUBUNIT A, MITOCHONDRIAL"/>
    <property type="match status" value="1"/>
</dbReference>
<dbReference type="Proteomes" id="UP000295444">
    <property type="component" value="Unassembled WGS sequence"/>
</dbReference>
<name>A0A4R6SF75_LABRH</name>
<reference evidence="3 4" key="1">
    <citation type="submission" date="2019-03" db="EMBL/GenBank/DDBJ databases">
        <title>Genomic Encyclopedia of Type Strains, Phase IV (KMG-IV): sequencing the most valuable type-strain genomes for metagenomic binning, comparative biology and taxonomic classification.</title>
        <authorList>
            <person name="Goeker M."/>
        </authorList>
    </citation>
    <scope>NUCLEOTIDE SEQUENCE [LARGE SCALE GENOMIC DNA]</scope>
    <source>
        <strain evidence="3 4">DSM 45361</strain>
    </source>
</reference>
<protein>
    <submittedName>
        <fullName evidence="3">Amidase</fullName>
    </submittedName>
</protein>
<gene>
    <name evidence="3" type="ORF">EV186_102204</name>
</gene>
<dbReference type="Pfam" id="PF01425">
    <property type="entry name" value="Amidase"/>
    <property type="match status" value="1"/>
</dbReference>
<comment type="caution">
    <text evidence="3">The sequence shown here is derived from an EMBL/GenBank/DDBJ whole genome shotgun (WGS) entry which is preliminary data.</text>
</comment>
<dbReference type="AlphaFoldDB" id="A0A4R6SF75"/>
<dbReference type="InterPro" id="IPR036928">
    <property type="entry name" value="AS_sf"/>
</dbReference>
<dbReference type="InterPro" id="IPR000120">
    <property type="entry name" value="Amidase"/>
</dbReference>
<dbReference type="GO" id="GO:0003824">
    <property type="term" value="F:catalytic activity"/>
    <property type="evidence" value="ECO:0007669"/>
    <property type="project" value="InterPro"/>
</dbReference>
<comment type="similarity">
    <text evidence="1">Belongs to the amidase family.</text>
</comment>
<evidence type="ECO:0000313" key="3">
    <source>
        <dbReference type="EMBL" id="TDQ00343.1"/>
    </source>
</evidence>
<dbReference type="InterPro" id="IPR023631">
    <property type="entry name" value="Amidase_dom"/>
</dbReference>
<dbReference type="InterPro" id="IPR020556">
    <property type="entry name" value="Amidase_CS"/>
</dbReference>
<dbReference type="PANTHER" id="PTHR11895">
    <property type="entry name" value="TRANSAMIDASE"/>
    <property type="match status" value="1"/>
</dbReference>
<evidence type="ECO:0000259" key="2">
    <source>
        <dbReference type="Pfam" id="PF01425"/>
    </source>
</evidence>
<dbReference type="SUPFAM" id="SSF75304">
    <property type="entry name" value="Amidase signature (AS) enzymes"/>
    <property type="match status" value="1"/>
</dbReference>
<organism evidence="3 4">
    <name type="scientific">Labedaea rhizosphaerae</name>
    <dbReference type="NCBI Taxonomy" id="598644"/>
    <lineage>
        <taxon>Bacteria</taxon>
        <taxon>Bacillati</taxon>
        <taxon>Actinomycetota</taxon>
        <taxon>Actinomycetes</taxon>
        <taxon>Pseudonocardiales</taxon>
        <taxon>Pseudonocardiaceae</taxon>
        <taxon>Labedaea</taxon>
    </lineage>
</organism>
<dbReference type="EMBL" id="SNXZ01000002">
    <property type="protein sequence ID" value="TDQ00343.1"/>
    <property type="molecule type" value="Genomic_DNA"/>
</dbReference>
<dbReference type="OrthoDB" id="5175573at2"/>
<feature type="domain" description="Amidase" evidence="2">
    <location>
        <begin position="27"/>
        <end position="447"/>
    </location>
</feature>
<dbReference type="RefSeq" id="WP_133849072.1">
    <property type="nucleotide sequence ID" value="NZ_SNXZ01000002.1"/>
</dbReference>
<evidence type="ECO:0000256" key="1">
    <source>
        <dbReference type="ARBA" id="ARBA00009199"/>
    </source>
</evidence>
<accession>A0A4R6SF75</accession>